<dbReference type="InterPro" id="IPR036890">
    <property type="entry name" value="HATPase_C_sf"/>
</dbReference>
<dbReference type="SUPFAM" id="SSF55874">
    <property type="entry name" value="ATPase domain of HSP90 chaperone/DNA topoisomerase II/histidine kinase"/>
    <property type="match status" value="1"/>
</dbReference>
<accession>A0A934IB13</accession>
<sequence>MARHGLRAPLSSVIRKARRDGEICRETARLTEDGWEKIIGVGRDMDACHRDGARHFLGILHDLTVDRIRQAELQRPQKMEPVGQLPYFSKSQALAPEYVDRNTLLKAILPLLSRTLGIQVDLADDLVPTITDAGQIKSAILNLAINARDAMKQDGRDFPACRRGMSGDSSGCGGRLGFRAWQ</sequence>
<evidence type="ECO:0000313" key="2">
    <source>
        <dbReference type="Proteomes" id="UP000642488"/>
    </source>
</evidence>
<proteinExistence type="predicted"/>
<evidence type="ECO:0000313" key="1">
    <source>
        <dbReference type="EMBL" id="MBJ3763793.1"/>
    </source>
</evidence>
<reference evidence="1" key="1">
    <citation type="submission" date="2020-12" db="EMBL/GenBank/DDBJ databases">
        <title>Bacterial taxonomy.</title>
        <authorList>
            <person name="Pan X."/>
        </authorList>
    </citation>
    <scope>NUCLEOTIDE SEQUENCE</scope>
    <source>
        <strain evidence="1">KCTC 52957</strain>
    </source>
</reference>
<dbReference type="Proteomes" id="UP000642488">
    <property type="component" value="Unassembled WGS sequence"/>
</dbReference>
<name>A0A934IB13_9RHOB</name>
<organism evidence="1 2">
    <name type="scientific">Palleronia pontilimi</name>
    <dbReference type="NCBI Taxonomy" id="1964209"/>
    <lineage>
        <taxon>Bacteria</taxon>
        <taxon>Pseudomonadati</taxon>
        <taxon>Pseudomonadota</taxon>
        <taxon>Alphaproteobacteria</taxon>
        <taxon>Rhodobacterales</taxon>
        <taxon>Roseobacteraceae</taxon>
        <taxon>Palleronia</taxon>
    </lineage>
</organism>
<dbReference type="AlphaFoldDB" id="A0A934IB13"/>
<dbReference type="EMBL" id="JAEKPD010000014">
    <property type="protein sequence ID" value="MBJ3763793.1"/>
    <property type="molecule type" value="Genomic_DNA"/>
</dbReference>
<dbReference type="RefSeq" id="WP_198916967.1">
    <property type="nucleotide sequence ID" value="NZ_JAEKPD010000014.1"/>
</dbReference>
<keyword evidence="2" id="KW-1185">Reference proteome</keyword>
<comment type="caution">
    <text evidence="1">The sequence shown here is derived from an EMBL/GenBank/DDBJ whole genome shotgun (WGS) entry which is preliminary data.</text>
</comment>
<protein>
    <submittedName>
        <fullName evidence="1">Uncharacterized protein</fullName>
    </submittedName>
</protein>
<gene>
    <name evidence="1" type="ORF">ILP92_13630</name>
</gene>